<dbReference type="EMBL" id="JYDP01000027">
    <property type="protein sequence ID" value="KRZ14085.1"/>
    <property type="molecule type" value="Genomic_DNA"/>
</dbReference>
<sequence>MIVQIIDVRSVPHLVDEVIHDAQNNDQRYFEFYLPEIVVHCLLCPIKVQVLYDFDAQPGSGELSVQTGEYLTDVGDGWWEGLNSRGEHGLFPQAYVQVFYDLLILFKMNGCLVGGRQSDSRLLRKKVQSKLSIEREGIFDSSKKPLSQASSNSGVR</sequence>
<dbReference type="GO" id="GO:0005886">
    <property type="term" value="C:plasma membrane"/>
    <property type="evidence" value="ECO:0007669"/>
    <property type="project" value="TreeGrafter"/>
</dbReference>
<accession>A0A0V1HWS1</accession>
<feature type="domain" description="SH3" evidence="3">
    <location>
        <begin position="43"/>
        <end position="101"/>
    </location>
</feature>
<dbReference type="GO" id="GO:0016197">
    <property type="term" value="P:endosomal transport"/>
    <property type="evidence" value="ECO:0007669"/>
    <property type="project" value="TreeGrafter"/>
</dbReference>
<evidence type="ECO:0000256" key="1">
    <source>
        <dbReference type="ARBA" id="ARBA00022443"/>
    </source>
</evidence>
<evidence type="ECO:0000313" key="4">
    <source>
        <dbReference type="EMBL" id="KRZ14085.1"/>
    </source>
</evidence>
<dbReference type="SMART" id="SM00326">
    <property type="entry name" value="SH3"/>
    <property type="match status" value="1"/>
</dbReference>
<dbReference type="Proteomes" id="UP000055024">
    <property type="component" value="Unassembled WGS sequence"/>
</dbReference>
<dbReference type="AlphaFoldDB" id="A0A0V1HWS1"/>
<dbReference type="InterPro" id="IPR001452">
    <property type="entry name" value="SH3_domain"/>
</dbReference>
<dbReference type="OrthoDB" id="10254720at2759"/>
<dbReference type="GO" id="GO:0031410">
    <property type="term" value="C:cytoplasmic vesicle"/>
    <property type="evidence" value="ECO:0007669"/>
    <property type="project" value="TreeGrafter"/>
</dbReference>
<evidence type="ECO:0000256" key="2">
    <source>
        <dbReference type="PROSITE-ProRule" id="PRU00192"/>
    </source>
</evidence>
<dbReference type="SUPFAM" id="SSF50044">
    <property type="entry name" value="SH3-domain"/>
    <property type="match status" value="1"/>
</dbReference>
<comment type="caution">
    <text evidence="4">The sequence shown here is derived from an EMBL/GenBank/DDBJ whole genome shotgun (WGS) entry which is preliminary data.</text>
</comment>
<dbReference type="PANTHER" id="PTHR45827">
    <property type="entry name" value="SORTING NEXIN"/>
    <property type="match status" value="1"/>
</dbReference>
<protein>
    <submittedName>
        <fullName evidence="4">Sorting nexin-9</fullName>
    </submittedName>
</protein>
<dbReference type="InterPro" id="IPR036028">
    <property type="entry name" value="SH3-like_dom_sf"/>
</dbReference>
<organism evidence="4 5">
    <name type="scientific">Trichinella zimbabwensis</name>
    <dbReference type="NCBI Taxonomy" id="268475"/>
    <lineage>
        <taxon>Eukaryota</taxon>
        <taxon>Metazoa</taxon>
        <taxon>Ecdysozoa</taxon>
        <taxon>Nematoda</taxon>
        <taxon>Enoplea</taxon>
        <taxon>Dorylaimia</taxon>
        <taxon>Trichinellida</taxon>
        <taxon>Trichinellidae</taxon>
        <taxon>Trichinella</taxon>
    </lineage>
</organism>
<name>A0A0V1HWS1_9BILA</name>
<dbReference type="CDD" id="cd11763">
    <property type="entry name" value="SH3_SNX9_like"/>
    <property type="match status" value="1"/>
</dbReference>
<evidence type="ECO:0000259" key="3">
    <source>
        <dbReference type="PROSITE" id="PS50002"/>
    </source>
</evidence>
<dbReference type="PANTHER" id="PTHR45827:SF1">
    <property type="entry name" value="SORTING NEXIN"/>
    <property type="match status" value="1"/>
</dbReference>
<dbReference type="GO" id="GO:0097320">
    <property type="term" value="P:plasma membrane tubulation"/>
    <property type="evidence" value="ECO:0007669"/>
    <property type="project" value="TreeGrafter"/>
</dbReference>
<dbReference type="GO" id="GO:0006897">
    <property type="term" value="P:endocytosis"/>
    <property type="evidence" value="ECO:0007669"/>
    <property type="project" value="TreeGrafter"/>
</dbReference>
<dbReference type="Pfam" id="PF14604">
    <property type="entry name" value="SH3_9"/>
    <property type="match status" value="1"/>
</dbReference>
<reference evidence="4 5" key="1">
    <citation type="submission" date="2015-01" db="EMBL/GenBank/DDBJ databases">
        <title>Evolution of Trichinella species and genotypes.</title>
        <authorList>
            <person name="Korhonen P.K."/>
            <person name="Edoardo P."/>
            <person name="Giuseppe L.R."/>
            <person name="Gasser R.B."/>
        </authorList>
    </citation>
    <scope>NUCLEOTIDE SEQUENCE [LARGE SCALE GENOMIC DNA]</scope>
    <source>
        <strain evidence="4">ISS1029</strain>
    </source>
</reference>
<dbReference type="GO" id="GO:0035091">
    <property type="term" value="F:phosphatidylinositol binding"/>
    <property type="evidence" value="ECO:0007669"/>
    <property type="project" value="TreeGrafter"/>
</dbReference>
<gene>
    <name evidence="4" type="primary">SNX9</name>
    <name evidence="4" type="ORF">T11_7886</name>
</gene>
<dbReference type="Gene3D" id="2.30.30.40">
    <property type="entry name" value="SH3 Domains"/>
    <property type="match status" value="1"/>
</dbReference>
<evidence type="ECO:0000313" key="5">
    <source>
        <dbReference type="Proteomes" id="UP000055024"/>
    </source>
</evidence>
<proteinExistence type="predicted"/>
<keyword evidence="5" id="KW-1185">Reference proteome</keyword>
<keyword evidence="1 2" id="KW-0728">SH3 domain</keyword>
<dbReference type="PROSITE" id="PS50002">
    <property type="entry name" value="SH3"/>
    <property type="match status" value="1"/>
</dbReference>